<gene>
    <name evidence="7" type="ORF">PQG83_10970</name>
</gene>
<comment type="subcellular location">
    <subcellularLocation>
        <location evidence="1">Membrane</location>
        <topology evidence="1">Multi-pass membrane protein</topology>
    </subcellularLocation>
</comment>
<name>A0AA96K134_9BACT</name>
<keyword evidence="7" id="KW-0436">Ligase</keyword>
<feature type="transmembrane region" description="Helical" evidence="5">
    <location>
        <begin position="314"/>
        <end position="333"/>
    </location>
</feature>
<evidence type="ECO:0000256" key="2">
    <source>
        <dbReference type="ARBA" id="ARBA00022692"/>
    </source>
</evidence>
<dbReference type="Proteomes" id="UP001302494">
    <property type="component" value="Chromosome"/>
</dbReference>
<evidence type="ECO:0000259" key="6">
    <source>
        <dbReference type="Pfam" id="PF04932"/>
    </source>
</evidence>
<dbReference type="RefSeq" id="WP_312740818.1">
    <property type="nucleotide sequence ID" value="NZ_CP116968.1"/>
</dbReference>
<keyword evidence="2 5" id="KW-0812">Transmembrane</keyword>
<organism evidence="7 8">
    <name type="scientific">Candidatus Nitrospira neomarina</name>
    <dbReference type="NCBI Taxonomy" id="3020899"/>
    <lineage>
        <taxon>Bacteria</taxon>
        <taxon>Pseudomonadati</taxon>
        <taxon>Nitrospirota</taxon>
        <taxon>Nitrospiria</taxon>
        <taxon>Nitrospirales</taxon>
        <taxon>Nitrospiraceae</taxon>
        <taxon>Nitrospira</taxon>
    </lineage>
</organism>
<dbReference type="InterPro" id="IPR051533">
    <property type="entry name" value="WaaL-like"/>
</dbReference>
<feature type="transmembrane region" description="Helical" evidence="5">
    <location>
        <begin position="145"/>
        <end position="173"/>
    </location>
</feature>
<dbReference type="GO" id="GO:0016020">
    <property type="term" value="C:membrane"/>
    <property type="evidence" value="ECO:0007669"/>
    <property type="project" value="UniProtKB-SubCell"/>
</dbReference>
<evidence type="ECO:0000256" key="1">
    <source>
        <dbReference type="ARBA" id="ARBA00004141"/>
    </source>
</evidence>
<evidence type="ECO:0000256" key="4">
    <source>
        <dbReference type="ARBA" id="ARBA00023136"/>
    </source>
</evidence>
<feature type="transmembrane region" description="Helical" evidence="5">
    <location>
        <begin position="23"/>
        <end position="40"/>
    </location>
</feature>
<protein>
    <submittedName>
        <fullName evidence="7">O-antigen ligase family protein</fullName>
    </submittedName>
</protein>
<dbReference type="PANTHER" id="PTHR37422">
    <property type="entry name" value="TEICHURONIC ACID BIOSYNTHESIS PROTEIN TUAE"/>
    <property type="match status" value="1"/>
</dbReference>
<dbReference type="AlphaFoldDB" id="A0AA96K134"/>
<dbReference type="KEGG" id="nneo:PQG83_10970"/>
<keyword evidence="4 5" id="KW-0472">Membrane</keyword>
<dbReference type="Pfam" id="PF04932">
    <property type="entry name" value="Wzy_C"/>
    <property type="match status" value="1"/>
</dbReference>
<dbReference type="EMBL" id="CP116968">
    <property type="protein sequence ID" value="WNM60284.1"/>
    <property type="molecule type" value="Genomic_DNA"/>
</dbReference>
<dbReference type="GO" id="GO:0016874">
    <property type="term" value="F:ligase activity"/>
    <property type="evidence" value="ECO:0007669"/>
    <property type="project" value="UniProtKB-KW"/>
</dbReference>
<keyword evidence="8" id="KW-1185">Reference proteome</keyword>
<evidence type="ECO:0000313" key="7">
    <source>
        <dbReference type="EMBL" id="WNM60284.1"/>
    </source>
</evidence>
<feature type="transmembrane region" description="Helical" evidence="5">
    <location>
        <begin position="103"/>
        <end position="125"/>
    </location>
</feature>
<dbReference type="PANTHER" id="PTHR37422:SF13">
    <property type="entry name" value="LIPOPOLYSACCHARIDE BIOSYNTHESIS PROTEIN PA4999-RELATED"/>
    <property type="match status" value="1"/>
</dbReference>
<evidence type="ECO:0000313" key="8">
    <source>
        <dbReference type="Proteomes" id="UP001302494"/>
    </source>
</evidence>
<feature type="transmembrane region" description="Helical" evidence="5">
    <location>
        <begin position="180"/>
        <end position="198"/>
    </location>
</feature>
<accession>A0AA96K134</accession>
<dbReference type="InterPro" id="IPR007016">
    <property type="entry name" value="O-antigen_ligase-rel_domated"/>
</dbReference>
<evidence type="ECO:0000256" key="3">
    <source>
        <dbReference type="ARBA" id="ARBA00022989"/>
    </source>
</evidence>
<feature type="domain" description="O-antigen ligase-related" evidence="6">
    <location>
        <begin position="146"/>
        <end position="293"/>
    </location>
</feature>
<reference evidence="7 8" key="1">
    <citation type="submission" date="2023-01" db="EMBL/GenBank/DDBJ databases">
        <title>Cultivation and genomic characterization of new, ubiquitous marine nitrite-oxidizing bacteria from the Nitrospirales.</title>
        <authorList>
            <person name="Mueller A.J."/>
            <person name="Daebeler A."/>
            <person name="Herbold C.W."/>
            <person name="Kirkegaard R.H."/>
            <person name="Daims H."/>
        </authorList>
    </citation>
    <scope>NUCLEOTIDE SEQUENCE [LARGE SCALE GENOMIC DNA]</scope>
    <source>
        <strain evidence="7 8">DK</strain>
    </source>
</reference>
<sequence length="383" mass="42062">MGLALRLFISPQKFFQLWNNLPLRWLLIVGILYWAGAFILTGSYSSGLKILELGFSAGIVYLLAEQRKYLSTALVGAGISLFAIGLALLGYGAPRLVQAEIEGVTFGNPISFGIPAAFILLYSIVDDGKWLFLQNSAFSRRLVGGTAFIFLLLSTSRGSWAVACVGVFIMLLFSKIRMKMRILMSLMFMCVFLFSLLLTEKGATINKWFDKATDSERSLAEKTTGRFDMWILFPKVLKDSPILGFGPGSGPKVYATYSISDPNVHFKPGVELAWHSLYLHVGVETGLIGLILLTGFLATLMSKGLVHRRVTGEVGPLLGLLCFMTIGLSVSAFDPLSGLFLGMALLGNTRGARVRRQNGWRTRPQGVKTDSRTNYSAYQVVKP</sequence>
<feature type="transmembrane region" description="Helical" evidence="5">
    <location>
        <begin position="277"/>
        <end position="302"/>
    </location>
</feature>
<keyword evidence="3 5" id="KW-1133">Transmembrane helix</keyword>
<feature type="transmembrane region" description="Helical" evidence="5">
    <location>
        <begin position="70"/>
        <end position="91"/>
    </location>
</feature>
<evidence type="ECO:0000256" key="5">
    <source>
        <dbReference type="SAM" id="Phobius"/>
    </source>
</evidence>
<proteinExistence type="predicted"/>